<name>A0ABQ2DVN6_9ACTN</name>
<dbReference type="Proteomes" id="UP000660265">
    <property type="component" value="Unassembled WGS sequence"/>
</dbReference>
<dbReference type="RefSeq" id="WP_189105378.1">
    <property type="nucleotide sequence ID" value="NZ_BMMV01000001.1"/>
</dbReference>
<accession>A0ABQ2DVN6</accession>
<evidence type="ECO:0000313" key="1">
    <source>
        <dbReference type="EMBL" id="GGJ74902.1"/>
    </source>
</evidence>
<comment type="caution">
    <text evidence="1">The sequence shown here is derived from an EMBL/GenBank/DDBJ whole genome shotgun (WGS) entry which is preliminary data.</text>
</comment>
<protein>
    <submittedName>
        <fullName evidence="1">Uncharacterized protein</fullName>
    </submittedName>
</protein>
<dbReference type="EMBL" id="BMMV01000001">
    <property type="protein sequence ID" value="GGJ74902.1"/>
    <property type="molecule type" value="Genomic_DNA"/>
</dbReference>
<organism evidence="1 2">
    <name type="scientific">Streptomyces camponoticapitis</name>
    <dbReference type="NCBI Taxonomy" id="1616125"/>
    <lineage>
        <taxon>Bacteria</taxon>
        <taxon>Bacillati</taxon>
        <taxon>Actinomycetota</taxon>
        <taxon>Actinomycetes</taxon>
        <taxon>Kitasatosporales</taxon>
        <taxon>Streptomycetaceae</taxon>
        <taxon>Streptomyces</taxon>
    </lineage>
</organism>
<reference evidence="2" key="1">
    <citation type="journal article" date="2019" name="Int. J. Syst. Evol. Microbiol.">
        <title>The Global Catalogue of Microorganisms (GCM) 10K type strain sequencing project: providing services to taxonomists for standard genome sequencing and annotation.</title>
        <authorList>
            <consortium name="The Broad Institute Genomics Platform"/>
            <consortium name="The Broad Institute Genome Sequencing Center for Infectious Disease"/>
            <person name="Wu L."/>
            <person name="Ma J."/>
        </authorList>
    </citation>
    <scope>NUCLEOTIDE SEQUENCE [LARGE SCALE GENOMIC DNA]</scope>
    <source>
        <strain evidence="2">CGMCC 4.7275</strain>
    </source>
</reference>
<proteinExistence type="predicted"/>
<sequence>MNETGDVALPVDLVTISRTVEQALAPGPDLPERSWVDATTGQLLGQLGLLLLEDLGDTDPAPVRDLHRIAYRLLDRHGRPDAGTPPLHAYEYMRTLATVTHSVAALYARRRRDER</sequence>
<gene>
    <name evidence="1" type="ORF">GCM10011583_03000</name>
</gene>
<evidence type="ECO:0000313" key="2">
    <source>
        <dbReference type="Proteomes" id="UP000660265"/>
    </source>
</evidence>
<keyword evidence="2" id="KW-1185">Reference proteome</keyword>